<organism evidence="1 2">
    <name type="scientific">Escallonia herrerae</name>
    <dbReference type="NCBI Taxonomy" id="1293975"/>
    <lineage>
        <taxon>Eukaryota</taxon>
        <taxon>Viridiplantae</taxon>
        <taxon>Streptophyta</taxon>
        <taxon>Embryophyta</taxon>
        <taxon>Tracheophyta</taxon>
        <taxon>Spermatophyta</taxon>
        <taxon>Magnoliopsida</taxon>
        <taxon>eudicotyledons</taxon>
        <taxon>Gunneridae</taxon>
        <taxon>Pentapetalae</taxon>
        <taxon>asterids</taxon>
        <taxon>campanulids</taxon>
        <taxon>Escalloniales</taxon>
        <taxon>Escalloniaceae</taxon>
        <taxon>Escallonia</taxon>
    </lineage>
</organism>
<protein>
    <submittedName>
        <fullName evidence="1">Uncharacterized protein</fullName>
    </submittedName>
</protein>
<dbReference type="Proteomes" id="UP001188597">
    <property type="component" value="Unassembled WGS sequence"/>
</dbReference>
<evidence type="ECO:0000313" key="2">
    <source>
        <dbReference type="Proteomes" id="UP001188597"/>
    </source>
</evidence>
<comment type="caution">
    <text evidence="1">The sequence shown here is derived from an EMBL/GenBank/DDBJ whole genome shotgun (WGS) entry which is preliminary data.</text>
</comment>
<sequence>MSTVTIPPVLTSPRDDAVQLYRAFKGVLTGDTDLNKTTLSHVVLDCLPKGGSSLVWAVIEFCPS</sequence>
<accession>A0AA89AGL1</accession>
<dbReference type="AlphaFoldDB" id="A0AA89AGL1"/>
<proteinExistence type="predicted"/>
<gene>
    <name evidence="1" type="ORF">RJ639_021922</name>
</gene>
<keyword evidence="2" id="KW-1185">Reference proteome</keyword>
<name>A0AA89AGL1_9ASTE</name>
<evidence type="ECO:0000313" key="1">
    <source>
        <dbReference type="EMBL" id="KAK3001708.1"/>
    </source>
</evidence>
<reference evidence="1" key="1">
    <citation type="submission" date="2022-12" db="EMBL/GenBank/DDBJ databases">
        <title>Draft genome assemblies for two species of Escallonia (Escalloniales).</title>
        <authorList>
            <person name="Chanderbali A."/>
            <person name="Dervinis C."/>
            <person name="Anghel I."/>
            <person name="Soltis D."/>
            <person name="Soltis P."/>
            <person name="Zapata F."/>
        </authorList>
    </citation>
    <scope>NUCLEOTIDE SEQUENCE</scope>
    <source>
        <strain evidence="1">UCBG64.0493</strain>
        <tissue evidence="1">Leaf</tissue>
    </source>
</reference>
<dbReference type="EMBL" id="JAVXUP010002728">
    <property type="protein sequence ID" value="KAK3001708.1"/>
    <property type="molecule type" value="Genomic_DNA"/>
</dbReference>